<comment type="caution">
    <text evidence="1">The sequence shown here is derived from an EMBL/GenBank/DDBJ whole genome shotgun (WGS) entry which is preliminary data.</text>
</comment>
<dbReference type="Proteomes" id="UP000677228">
    <property type="component" value="Unassembled WGS sequence"/>
</dbReference>
<evidence type="ECO:0000313" key="2">
    <source>
        <dbReference type="EMBL" id="CAF4347039.1"/>
    </source>
</evidence>
<dbReference type="AlphaFoldDB" id="A0A8S2FT93"/>
<dbReference type="Proteomes" id="UP000682733">
    <property type="component" value="Unassembled WGS sequence"/>
</dbReference>
<dbReference type="EMBL" id="CAJNOK010041170">
    <property type="protein sequence ID" value="CAF1556167.1"/>
    <property type="molecule type" value="Genomic_DNA"/>
</dbReference>
<reference evidence="1" key="1">
    <citation type="submission" date="2021-02" db="EMBL/GenBank/DDBJ databases">
        <authorList>
            <person name="Nowell W R."/>
        </authorList>
    </citation>
    <scope>NUCLEOTIDE SEQUENCE</scope>
</reference>
<dbReference type="EMBL" id="CAJOBA010063703">
    <property type="protein sequence ID" value="CAF4347039.1"/>
    <property type="molecule type" value="Genomic_DNA"/>
</dbReference>
<protein>
    <submittedName>
        <fullName evidence="1">Uncharacterized protein</fullName>
    </submittedName>
</protein>
<evidence type="ECO:0000313" key="3">
    <source>
        <dbReference type="Proteomes" id="UP000677228"/>
    </source>
</evidence>
<accession>A0A8S2FT93</accession>
<sequence>EEKDDVLLRKPRTDHISNRITSLERDTATAQALLSKFTIDSDMS</sequence>
<evidence type="ECO:0000313" key="1">
    <source>
        <dbReference type="EMBL" id="CAF1556167.1"/>
    </source>
</evidence>
<gene>
    <name evidence="1" type="ORF">OVA965_LOCUS39561</name>
    <name evidence="2" type="ORF">TMI583_LOCUS40879</name>
</gene>
<name>A0A8S2FT93_9BILA</name>
<proteinExistence type="predicted"/>
<organism evidence="1 3">
    <name type="scientific">Didymodactylos carnosus</name>
    <dbReference type="NCBI Taxonomy" id="1234261"/>
    <lineage>
        <taxon>Eukaryota</taxon>
        <taxon>Metazoa</taxon>
        <taxon>Spiralia</taxon>
        <taxon>Gnathifera</taxon>
        <taxon>Rotifera</taxon>
        <taxon>Eurotatoria</taxon>
        <taxon>Bdelloidea</taxon>
        <taxon>Philodinida</taxon>
        <taxon>Philodinidae</taxon>
        <taxon>Didymodactylos</taxon>
    </lineage>
</organism>
<feature type="non-terminal residue" evidence="1">
    <location>
        <position position="1"/>
    </location>
</feature>